<reference evidence="5" key="1">
    <citation type="submission" date="2022-08" db="EMBL/GenBank/DDBJ databases">
        <title>Chelativorans sichuanense sp. nov., a paraffin oil-degrading bacterium isolated from a mixture of oil-based drill cuttings and paddy soil.</title>
        <authorList>
            <person name="Yu J."/>
            <person name="Liu H."/>
            <person name="Chen Q."/>
        </authorList>
    </citation>
    <scope>NUCLEOTIDE SEQUENCE</scope>
    <source>
        <strain evidence="5">SCAU 2101</strain>
    </source>
</reference>
<sequence>MDAGDDGKQAARSVPAPWTTGPSRRRNASTRPTTECWPGMWLNEGGQSAVGAAIEQLLSFYPAAQEAARMAKEVALSLPAWLSEKARQGSKNLSETVLLARGLDVVPEFLGNRAPFADPHARAVIAGLSMERDVASLVALYIAGVCGLGYGLRQILETQDAAGVRVERIMISGGAGQDPLGRQILADATRRPMLASRVDEPVLLGSAILGAVAAGLYPDIVTAMQAMSGVSATYTPAAGVINAVHESRYRAFLSLQKAARDIRTSEAGRKVE</sequence>
<proteinExistence type="predicted"/>
<keyword evidence="2 5" id="KW-0418">Kinase</keyword>
<dbReference type="Proteomes" id="UP001149009">
    <property type="component" value="Unassembled WGS sequence"/>
</dbReference>
<evidence type="ECO:0000256" key="2">
    <source>
        <dbReference type="ARBA" id="ARBA00022777"/>
    </source>
</evidence>
<dbReference type="GO" id="GO:0019150">
    <property type="term" value="F:D-ribulokinase activity"/>
    <property type="evidence" value="ECO:0007669"/>
    <property type="project" value="TreeGrafter"/>
</dbReference>
<dbReference type="EMBL" id="JAODNV010000009">
    <property type="protein sequence ID" value="MCT8990466.1"/>
    <property type="molecule type" value="Genomic_DNA"/>
</dbReference>
<keyword evidence="1" id="KW-0808">Transferase</keyword>
<dbReference type="InterPro" id="IPR043129">
    <property type="entry name" value="ATPase_NBD"/>
</dbReference>
<evidence type="ECO:0000256" key="3">
    <source>
        <dbReference type="SAM" id="MobiDB-lite"/>
    </source>
</evidence>
<feature type="region of interest" description="Disordered" evidence="3">
    <location>
        <begin position="1"/>
        <end position="37"/>
    </location>
</feature>
<dbReference type="RefSeq" id="WP_261515431.1">
    <property type="nucleotide sequence ID" value="NZ_JAODNV010000009.1"/>
</dbReference>
<evidence type="ECO:0000256" key="1">
    <source>
        <dbReference type="ARBA" id="ARBA00022679"/>
    </source>
</evidence>
<organism evidence="5 6">
    <name type="scientific">Chelativorans petroleitrophicus</name>
    <dbReference type="NCBI Taxonomy" id="2975484"/>
    <lineage>
        <taxon>Bacteria</taxon>
        <taxon>Pseudomonadati</taxon>
        <taxon>Pseudomonadota</taxon>
        <taxon>Alphaproteobacteria</taxon>
        <taxon>Hyphomicrobiales</taxon>
        <taxon>Phyllobacteriaceae</taxon>
        <taxon>Chelativorans</taxon>
    </lineage>
</organism>
<dbReference type="PANTHER" id="PTHR43435:SF4">
    <property type="entry name" value="FGGY CARBOHYDRATE KINASE DOMAIN-CONTAINING PROTEIN"/>
    <property type="match status" value="1"/>
</dbReference>
<name>A0A9X2X963_9HYPH</name>
<dbReference type="GO" id="GO:0005737">
    <property type="term" value="C:cytoplasm"/>
    <property type="evidence" value="ECO:0007669"/>
    <property type="project" value="TreeGrafter"/>
</dbReference>
<dbReference type="PANTHER" id="PTHR43435">
    <property type="entry name" value="RIBULOKINASE"/>
    <property type="match status" value="1"/>
</dbReference>
<evidence type="ECO:0000259" key="4">
    <source>
        <dbReference type="Pfam" id="PF02782"/>
    </source>
</evidence>
<comment type="caution">
    <text evidence="5">The sequence shown here is derived from an EMBL/GenBank/DDBJ whole genome shotgun (WGS) entry which is preliminary data.</text>
</comment>
<gene>
    <name evidence="5" type="ORF">NYR54_09205</name>
</gene>
<dbReference type="AlphaFoldDB" id="A0A9X2X963"/>
<dbReference type="GO" id="GO:0019321">
    <property type="term" value="P:pentose metabolic process"/>
    <property type="evidence" value="ECO:0007669"/>
    <property type="project" value="TreeGrafter"/>
</dbReference>
<protein>
    <submittedName>
        <fullName evidence="5">FGGY-family carbohydrate kinase</fullName>
    </submittedName>
</protein>
<dbReference type="Gene3D" id="3.30.420.40">
    <property type="match status" value="1"/>
</dbReference>
<dbReference type="SUPFAM" id="SSF53067">
    <property type="entry name" value="Actin-like ATPase domain"/>
    <property type="match status" value="1"/>
</dbReference>
<accession>A0A9X2X963</accession>
<evidence type="ECO:0000313" key="5">
    <source>
        <dbReference type="EMBL" id="MCT8990466.1"/>
    </source>
</evidence>
<dbReference type="InterPro" id="IPR018485">
    <property type="entry name" value="FGGY_C"/>
</dbReference>
<keyword evidence="6" id="KW-1185">Reference proteome</keyword>
<feature type="domain" description="Carbohydrate kinase FGGY C-terminal" evidence="4">
    <location>
        <begin position="28"/>
        <end position="214"/>
    </location>
</feature>
<evidence type="ECO:0000313" key="6">
    <source>
        <dbReference type="Proteomes" id="UP001149009"/>
    </source>
</evidence>
<dbReference type="Pfam" id="PF02782">
    <property type="entry name" value="FGGY_C"/>
    <property type="match status" value="1"/>
</dbReference>